<reference evidence="1" key="2">
    <citation type="journal article" date="2015" name="Fish Shellfish Immunol.">
        <title>Early steps in the European eel (Anguilla anguilla)-Vibrio vulnificus interaction in the gills: Role of the RtxA13 toxin.</title>
        <authorList>
            <person name="Callol A."/>
            <person name="Pajuelo D."/>
            <person name="Ebbesson L."/>
            <person name="Teles M."/>
            <person name="MacKenzie S."/>
            <person name="Amaro C."/>
        </authorList>
    </citation>
    <scope>NUCLEOTIDE SEQUENCE</scope>
</reference>
<dbReference type="AlphaFoldDB" id="A0A0E9XNR8"/>
<reference evidence="1" key="1">
    <citation type="submission" date="2014-11" db="EMBL/GenBank/DDBJ databases">
        <authorList>
            <person name="Amaro Gonzalez C."/>
        </authorList>
    </citation>
    <scope>NUCLEOTIDE SEQUENCE</scope>
</reference>
<name>A0A0E9XNR8_ANGAN</name>
<accession>A0A0E9XNR8</accession>
<organism evidence="1">
    <name type="scientific">Anguilla anguilla</name>
    <name type="common">European freshwater eel</name>
    <name type="synonym">Muraena anguilla</name>
    <dbReference type="NCBI Taxonomy" id="7936"/>
    <lineage>
        <taxon>Eukaryota</taxon>
        <taxon>Metazoa</taxon>
        <taxon>Chordata</taxon>
        <taxon>Craniata</taxon>
        <taxon>Vertebrata</taxon>
        <taxon>Euteleostomi</taxon>
        <taxon>Actinopterygii</taxon>
        <taxon>Neopterygii</taxon>
        <taxon>Teleostei</taxon>
        <taxon>Anguilliformes</taxon>
        <taxon>Anguillidae</taxon>
        <taxon>Anguilla</taxon>
    </lineage>
</organism>
<evidence type="ECO:0000313" key="1">
    <source>
        <dbReference type="EMBL" id="JAI03491.1"/>
    </source>
</evidence>
<protein>
    <submittedName>
        <fullName evidence="1">Uncharacterized protein</fullName>
    </submittedName>
</protein>
<proteinExistence type="predicted"/>
<sequence>MIKLWGLLQGSVAVLCKIHSVFAPNSKSRLV</sequence>
<dbReference type="EMBL" id="GBXM01005087">
    <property type="protein sequence ID" value="JAI03491.1"/>
    <property type="molecule type" value="Transcribed_RNA"/>
</dbReference>